<keyword evidence="4" id="KW-0067">ATP-binding</keyword>
<dbReference type="GO" id="GO:0006605">
    <property type="term" value="P:protein targeting"/>
    <property type="evidence" value="ECO:0007669"/>
    <property type="project" value="InterPro"/>
</dbReference>
<dbReference type="InterPro" id="IPR044722">
    <property type="entry name" value="SecA_SF2_C"/>
</dbReference>
<evidence type="ECO:0000313" key="11">
    <source>
        <dbReference type="EMBL" id="KAF0428765.1"/>
    </source>
</evidence>
<protein>
    <submittedName>
        <fullName evidence="11">SecA DEAD-like domain protein</fullName>
    </submittedName>
</protein>
<dbReference type="PROSITE" id="PS51194">
    <property type="entry name" value="HELICASE_CTER"/>
    <property type="match status" value="1"/>
</dbReference>
<dbReference type="Proteomes" id="UP000439903">
    <property type="component" value="Unassembled WGS sequence"/>
</dbReference>
<keyword evidence="1" id="KW-0813">Transport</keyword>
<evidence type="ECO:0000259" key="10">
    <source>
        <dbReference type="PROSITE" id="PS51196"/>
    </source>
</evidence>
<keyword evidence="3" id="KW-0547">Nucleotide-binding</keyword>
<dbReference type="EMBL" id="WTPW01001560">
    <property type="protein sequence ID" value="KAF0428765.1"/>
    <property type="molecule type" value="Genomic_DNA"/>
</dbReference>
<keyword evidence="5" id="KW-0653">Protein transport</keyword>
<dbReference type="InterPro" id="IPR014018">
    <property type="entry name" value="SecA_motor_DEAD"/>
</dbReference>
<dbReference type="OrthoDB" id="2428452at2759"/>
<evidence type="ECO:0000256" key="8">
    <source>
        <dbReference type="ARBA" id="ARBA00023136"/>
    </source>
</evidence>
<evidence type="ECO:0000256" key="6">
    <source>
        <dbReference type="ARBA" id="ARBA00022967"/>
    </source>
</evidence>
<dbReference type="Gene3D" id="3.90.1440.10">
    <property type="entry name" value="SecA, preprotein cross-linking domain"/>
    <property type="match status" value="1"/>
</dbReference>
<dbReference type="GO" id="GO:0017038">
    <property type="term" value="P:protein import"/>
    <property type="evidence" value="ECO:0007669"/>
    <property type="project" value="InterPro"/>
</dbReference>
<keyword evidence="7" id="KW-0811">Translocation</keyword>
<dbReference type="InterPro" id="IPR027417">
    <property type="entry name" value="P-loop_NTPase"/>
</dbReference>
<feature type="domain" description="Helicase C-terminal" evidence="9">
    <location>
        <begin position="502"/>
        <end position="671"/>
    </location>
</feature>
<dbReference type="InterPro" id="IPR011115">
    <property type="entry name" value="SecA_DEAD"/>
</dbReference>
<dbReference type="Gene3D" id="3.40.50.300">
    <property type="entry name" value="P-loop containing nucleotide triphosphate hydrolases"/>
    <property type="match status" value="2"/>
</dbReference>
<reference evidence="11 12" key="1">
    <citation type="journal article" date="2019" name="Environ. Microbiol.">
        <title>At the nexus of three kingdoms: the genome of the mycorrhizal fungus Gigaspora margarita provides insights into plant, endobacterial and fungal interactions.</title>
        <authorList>
            <person name="Venice F."/>
            <person name="Ghignone S."/>
            <person name="Salvioli di Fossalunga A."/>
            <person name="Amselem J."/>
            <person name="Novero M."/>
            <person name="Xianan X."/>
            <person name="Sedzielewska Toro K."/>
            <person name="Morin E."/>
            <person name="Lipzen A."/>
            <person name="Grigoriev I.V."/>
            <person name="Henrissat B."/>
            <person name="Martin F.M."/>
            <person name="Bonfante P."/>
        </authorList>
    </citation>
    <scope>NUCLEOTIDE SEQUENCE [LARGE SCALE GENOMIC DNA]</scope>
    <source>
        <strain evidence="11 12">BEG34</strain>
    </source>
</reference>
<comment type="caution">
    <text evidence="11">The sequence shown here is derived from an EMBL/GenBank/DDBJ whole genome shotgun (WGS) entry which is preliminary data.</text>
</comment>
<accession>A0A8H3X872</accession>
<dbReference type="SUPFAM" id="SSF81767">
    <property type="entry name" value="Pre-protein crosslinking domain of SecA"/>
    <property type="match status" value="1"/>
</dbReference>
<dbReference type="GO" id="GO:0005524">
    <property type="term" value="F:ATP binding"/>
    <property type="evidence" value="ECO:0007669"/>
    <property type="project" value="UniProtKB-KW"/>
</dbReference>
<proteinExistence type="predicted"/>
<sequence>MVFSFFRKPEEKNLDKLLEEILLLNHDKPKICDLVNKGILKDRVNKVMKAYENDSETHPQGDKIKHWSKEKIRNWADAVKGTEISKKTEFLEEMIAVLKRTNILYCKNDPRIAQVLAILLFESANEKGRLLQVSTGEGKSTICAMLASIKVLQGEDVDIITSSPILAMRDAEERESFYEILGISCGSNEGNKEDAYTKIYVPDSPNGNIYQYKKKCYSNNIVYGDVSQFQFDWLSHEHKKTGTKGSRGFGVVIVDEVDNMMIDDSSRTARLTGGLAGFEHLNPVFCRVANELNGIRKRIRKIKNEIIYIDGEFEEEGGNLILGNGAMIFKADNISEFVSEHLKEITTHLIKDEIVKLPNFLRNFCLMSVEDLVRSAIESWNIYQERVDYLTVKDKDENSNIAPVDYESTGIVQEHETYSDGLHQFIQIKHGLKLTPETVPTSFISNLGYFKKYSAKIYGMTGTIGSEAEQDLLSSIYEIDFGFIPTYKEKQFKEIEGIVASNTYEWLLNVSNNIVQEVEKGRSVLVICETIENARTIDDILLKVYPKRNIRLYSRNDNDECSAVKEKVNSRDIIIATNLAGRGTDIKTSASVESNGGMHVIVTFLPSNSRVEAQAFGRTARQGAKGTAQIVINRAHAENKLNVHEVLNNIYEFKQLRDCKEYIRIQETKLYGMEEVELRDILFERYLEVDNNLRVTEKKKTEGMMLYEKLEDEYIYELKLLQVEEIWGMELKLFEKTLTYDIEAREKLQKTAENFGFKPYGNNKKIFSLYSAISICLENRASREHLLWLAVGHYLDGFTGNNRYQYKEYDINFYEKTAKSFNDQEALKSLASVLRINIVIISSNQGIPEIYKIRDAKDTIYIGLEARSEKHFGYYRPLKKVSDNNQAIKTYLSRAMEVKATDYKSDIGLFERKEIKKILYEIIKQESEEIKKCNLVKREEGNSYFTKLFNKIKDEYEAGNKVMRNPAYMVRMGINMPKGEGKIDTLEGACNLEETYSLPAHYNLACAVLEGQIGGYKKKAVVNLKIAKERIDETLIPNLQLIQTLLPLGQNSELSKQNTNKMEILNTIKSNIDEIIKICNEYSDSEKKLKIKKVDLKEYFNNKNLETEIRELKNEGLLFLFDISVEIDWFGVIFLGLAGAIQIGLGILCASYGYVNLGEFLVSEGVGDLLSMINLIKDKGDFNMGDYIHNKVMSALVASTSYATTKLSGKLHKYFGNPIKKIPGSSGPSNSYNVKSFLTGVGTKLAIKKAMNLLLDKGADKLLSQFREDVKENILKELRICLDDPNILPFLNELAAIDILYEERELDEIVNSTIKILNDDKNISLEKLIKDGLKGLLESNFPILKEIYPQQLRDKVDSAIAIGRINEVAKETAKKISEVFKSKLKGSYEQKIRLELVLQKKLKPKIDLEDARKIIMLLEERKIINGENVDINKALGEDFGEYNNIKSGIVTLLFKYDAVRKLEFGNKIKEDIIGLYEDNITTYVLNKIKSTALGCLTKEIDDLADKVSDYINKKLKDDWKMFKKERVRKLKTMQNIISMDEIKGSQKEKMIEKTKLDIIRTIKDNFKKSK</sequence>
<dbReference type="InterPro" id="IPR036670">
    <property type="entry name" value="SecA_X-link_sf"/>
</dbReference>
<dbReference type="InterPro" id="IPR001650">
    <property type="entry name" value="Helicase_C-like"/>
</dbReference>
<dbReference type="PRINTS" id="PR00906">
    <property type="entry name" value="SECA"/>
</dbReference>
<evidence type="ECO:0000259" key="9">
    <source>
        <dbReference type="PROSITE" id="PS51194"/>
    </source>
</evidence>
<dbReference type="InterPro" id="IPR000185">
    <property type="entry name" value="SecA"/>
</dbReference>
<evidence type="ECO:0000256" key="1">
    <source>
        <dbReference type="ARBA" id="ARBA00022448"/>
    </source>
</evidence>
<name>A0A8H3X872_GIGMA</name>
<evidence type="ECO:0000256" key="3">
    <source>
        <dbReference type="ARBA" id="ARBA00022741"/>
    </source>
</evidence>
<evidence type="ECO:0000256" key="4">
    <source>
        <dbReference type="ARBA" id="ARBA00022840"/>
    </source>
</evidence>
<evidence type="ECO:0000256" key="7">
    <source>
        <dbReference type="ARBA" id="ARBA00023010"/>
    </source>
</evidence>
<dbReference type="Pfam" id="PF07517">
    <property type="entry name" value="SecA_DEAD"/>
    <property type="match status" value="1"/>
</dbReference>
<dbReference type="GO" id="GO:0006886">
    <property type="term" value="P:intracellular protein transport"/>
    <property type="evidence" value="ECO:0007669"/>
    <property type="project" value="InterPro"/>
</dbReference>
<evidence type="ECO:0000313" key="12">
    <source>
        <dbReference type="Proteomes" id="UP000439903"/>
    </source>
</evidence>
<dbReference type="PANTHER" id="PTHR30612:SF0">
    <property type="entry name" value="CHLOROPLAST PROTEIN-TRANSPORTING ATPASE"/>
    <property type="match status" value="1"/>
</dbReference>
<feature type="domain" description="SecA family profile" evidence="10">
    <location>
        <begin position="1"/>
        <end position="663"/>
    </location>
</feature>
<gene>
    <name evidence="11" type="ORF">F8M41_005812</name>
</gene>
<organism evidence="11 12">
    <name type="scientific">Gigaspora margarita</name>
    <dbReference type="NCBI Taxonomy" id="4874"/>
    <lineage>
        <taxon>Eukaryota</taxon>
        <taxon>Fungi</taxon>
        <taxon>Fungi incertae sedis</taxon>
        <taxon>Mucoromycota</taxon>
        <taxon>Glomeromycotina</taxon>
        <taxon>Glomeromycetes</taxon>
        <taxon>Diversisporales</taxon>
        <taxon>Gigasporaceae</taxon>
        <taxon>Gigaspora</taxon>
    </lineage>
</organism>
<dbReference type="Pfam" id="PF21090">
    <property type="entry name" value="P-loop_SecA"/>
    <property type="match status" value="1"/>
</dbReference>
<dbReference type="PANTHER" id="PTHR30612">
    <property type="entry name" value="SECA INNER MEMBRANE COMPONENT OF SEC PROTEIN SECRETION SYSTEM"/>
    <property type="match status" value="1"/>
</dbReference>
<keyword evidence="8" id="KW-0472">Membrane</keyword>
<keyword evidence="12" id="KW-1185">Reference proteome</keyword>
<dbReference type="SMART" id="SM00957">
    <property type="entry name" value="SecA_DEAD"/>
    <property type="match status" value="1"/>
</dbReference>
<evidence type="ECO:0000256" key="5">
    <source>
        <dbReference type="ARBA" id="ARBA00022927"/>
    </source>
</evidence>
<dbReference type="PROSITE" id="PS51196">
    <property type="entry name" value="SECA_MOTOR_DEAD"/>
    <property type="match status" value="1"/>
</dbReference>
<keyword evidence="2" id="KW-0963">Cytoplasm</keyword>
<keyword evidence="6" id="KW-1278">Translocase</keyword>
<dbReference type="GO" id="GO:0016020">
    <property type="term" value="C:membrane"/>
    <property type="evidence" value="ECO:0007669"/>
    <property type="project" value="InterPro"/>
</dbReference>
<dbReference type="SUPFAM" id="SSF52540">
    <property type="entry name" value="P-loop containing nucleoside triphosphate hydrolases"/>
    <property type="match status" value="2"/>
</dbReference>
<evidence type="ECO:0000256" key="2">
    <source>
        <dbReference type="ARBA" id="ARBA00022490"/>
    </source>
</evidence>